<feature type="transmembrane region" description="Helical" evidence="6">
    <location>
        <begin position="495"/>
        <end position="522"/>
    </location>
</feature>
<dbReference type="PROSITE" id="PS50850">
    <property type="entry name" value="MFS"/>
    <property type="match status" value="1"/>
</dbReference>
<dbReference type="GeneID" id="26839717"/>
<keyword evidence="9" id="KW-1185">Reference proteome</keyword>
<comment type="caution">
    <text evidence="8">The sequence shown here is derived from an EMBL/GenBank/DDBJ whole genome shotgun (WGS) entry which is preliminary data.</text>
</comment>
<comment type="subcellular location">
    <subcellularLocation>
        <location evidence="1">Membrane</location>
        <topology evidence="1">Multi-pass membrane protein</topology>
    </subcellularLocation>
</comment>
<dbReference type="GO" id="GO:0016020">
    <property type="term" value="C:membrane"/>
    <property type="evidence" value="ECO:0007669"/>
    <property type="project" value="UniProtKB-SubCell"/>
</dbReference>
<feature type="transmembrane region" description="Helical" evidence="6">
    <location>
        <begin position="463"/>
        <end position="489"/>
    </location>
</feature>
<keyword evidence="4 6" id="KW-0472">Membrane</keyword>
<dbReference type="Proteomes" id="UP000054251">
    <property type="component" value="Unassembled WGS sequence"/>
</dbReference>
<organism evidence="8 9">
    <name type="scientific">Debaryomyces fabryi</name>
    <dbReference type="NCBI Taxonomy" id="58627"/>
    <lineage>
        <taxon>Eukaryota</taxon>
        <taxon>Fungi</taxon>
        <taxon>Dikarya</taxon>
        <taxon>Ascomycota</taxon>
        <taxon>Saccharomycotina</taxon>
        <taxon>Pichiomycetes</taxon>
        <taxon>Debaryomycetaceae</taxon>
        <taxon>Debaryomyces</taxon>
    </lineage>
</organism>
<dbReference type="CDD" id="cd17323">
    <property type="entry name" value="MFS_Tpo1_MDR_like"/>
    <property type="match status" value="1"/>
</dbReference>
<feature type="transmembrane region" description="Helical" evidence="6">
    <location>
        <begin position="297"/>
        <end position="318"/>
    </location>
</feature>
<feature type="region of interest" description="Disordered" evidence="5">
    <location>
        <begin position="1"/>
        <end position="27"/>
    </location>
</feature>
<protein>
    <recommendedName>
        <fullName evidence="7">Major facilitator superfamily (MFS) profile domain-containing protein</fullName>
    </recommendedName>
</protein>
<feature type="compositionally biased region" description="Basic and acidic residues" evidence="5">
    <location>
        <begin position="17"/>
        <end position="27"/>
    </location>
</feature>
<feature type="transmembrane region" description="Helical" evidence="6">
    <location>
        <begin position="600"/>
        <end position="624"/>
    </location>
</feature>
<dbReference type="EMBL" id="LMYN01000050">
    <property type="protein sequence ID" value="KSA01563.1"/>
    <property type="molecule type" value="Genomic_DNA"/>
</dbReference>
<dbReference type="InterPro" id="IPR036259">
    <property type="entry name" value="MFS_trans_sf"/>
</dbReference>
<sequence length="712" mass="79498">MSSSSELTNKDSSLSQEDPKYAESNKLKTVELNSLNLSVSSLNSSREGSPLREPLAYDNDLHGVNSKIRRRSSVGNKSDRGRSHSLVSSLADHLSGRGHSMSRHSVDSQQSLSRYSTSYSVKEIYGDMPEEEIMLQRSATKSTILNTLSKRVENANIEAERGENFDKESKVDERISEEDRLYQEVPDIPVPTTKFGGEFSSIDPELVTWDGRDDPEYPRNWSLGSKILQTAIVSIYTLIPPMSSSVCSPAMPDIAESLGMNSQFLQSFSVSIMVLAWALGPIIIAPLSESDKIGRRWVLNISVWISFIFNLACAFSKNTAQLCIFRFLGGLGGAAPLNVGAGTIADLWDDRGRQFAMAAYSISPSLGPVISPIMSGFIVENTHWKWVFLVLAILNAVVAFVGTLLFKETYSPKLLSLKAKRLRKETGNVHLHTIFEIANGETTSEKVFNTVTRPLQLLISHPMCFGLGSFMAFIYGFMYLMVVTFPGVFQRNYGFSVGISGLMFVPMGIGYVVGIGFWTWLIDYFYIKLTERNNGVSKPEYRLPCLCFAGIGIPVGLVWYGWSAQKEIHWIMPAIGSCIFAFAYIPVFQTIQNYLIDMNTRLSASSIASCSIYRSIFGFALPLAADPMYKKLNYGWGNTMCAFIAFALGIPFPIFCLMYGERLRDWANRRLDKKQAARDARNLKRLQQQNENELAKMDKSQPVMDSSFLKTD</sequence>
<dbReference type="Gene3D" id="1.20.1250.20">
    <property type="entry name" value="MFS general substrate transporter like domains"/>
    <property type="match status" value="1"/>
</dbReference>
<feature type="transmembrane region" description="Helical" evidence="6">
    <location>
        <begin position="568"/>
        <end position="588"/>
    </location>
</feature>
<accession>A0A0V1PZ80</accession>
<dbReference type="Pfam" id="PF07690">
    <property type="entry name" value="MFS_1"/>
    <property type="match status" value="1"/>
</dbReference>
<gene>
    <name evidence="8" type="ORF">AC631_02708</name>
</gene>
<evidence type="ECO:0000259" key="7">
    <source>
        <dbReference type="PROSITE" id="PS50850"/>
    </source>
</evidence>
<feature type="compositionally biased region" description="Polar residues" evidence="5">
    <location>
        <begin position="1"/>
        <end position="16"/>
    </location>
</feature>
<dbReference type="SUPFAM" id="SSF103473">
    <property type="entry name" value="MFS general substrate transporter"/>
    <property type="match status" value="1"/>
</dbReference>
<evidence type="ECO:0000313" key="9">
    <source>
        <dbReference type="Proteomes" id="UP000054251"/>
    </source>
</evidence>
<keyword evidence="3 6" id="KW-1133">Transmembrane helix</keyword>
<proteinExistence type="predicted"/>
<dbReference type="InterPro" id="IPR020846">
    <property type="entry name" value="MFS_dom"/>
</dbReference>
<dbReference type="RefSeq" id="XP_015467665.1">
    <property type="nucleotide sequence ID" value="XM_015611538.1"/>
</dbReference>
<evidence type="ECO:0000256" key="3">
    <source>
        <dbReference type="ARBA" id="ARBA00022989"/>
    </source>
</evidence>
<evidence type="ECO:0000256" key="1">
    <source>
        <dbReference type="ARBA" id="ARBA00004141"/>
    </source>
</evidence>
<feature type="transmembrane region" description="Helical" evidence="6">
    <location>
        <begin position="636"/>
        <end position="660"/>
    </location>
</feature>
<feature type="domain" description="Major facilitator superfamily (MFS) profile" evidence="7">
    <location>
        <begin position="229"/>
        <end position="664"/>
    </location>
</feature>
<feature type="transmembrane region" description="Helical" evidence="6">
    <location>
        <begin position="264"/>
        <end position="285"/>
    </location>
</feature>
<evidence type="ECO:0000256" key="2">
    <source>
        <dbReference type="ARBA" id="ARBA00022692"/>
    </source>
</evidence>
<evidence type="ECO:0000313" key="8">
    <source>
        <dbReference type="EMBL" id="KSA01563.1"/>
    </source>
</evidence>
<dbReference type="FunFam" id="1.20.1250.20:FF:000011">
    <property type="entry name" value="MFS multidrug transporter, putative"/>
    <property type="match status" value="1"/>
</dbReference>
<dbReference type="PANTHER" id="PTHR23502:SF60">
    <property type="entry name" value="MAJOR FACILITATOR SUPERFAMILY (MFS) PROFILE DOMAIN-CONTAINING PROTEIN-RELATED"/>
    <property type="match status" value="1"/>
</dbReference>
<feature type="transmembrane region" description="Helical" evidence="6">
    <location>
        <begin position="384"/>
        <end position="406"/>
    </location>
</feature>
<dbReference type="PANTHER" id="PTHR23502">
    <property type="entry name" value="MAJOR FACILITATOR SUPERFAMILY"/>
    <property type="match status" value="1"/>
</dbReference>
<evidence type="ECO:0000256" key="4">
    <source>
        <dbReference type="ARBA" id="ARBA00023136"/>
    </source>
</evidence>
<feature type="transmembrane region" description="Helical" evidence="6">
    <location>
        <begin position="543"/>
        <end position="562"/>
    </location>
</feature>
<evidence type="ECO:0000256" key="5">
    <source>
        <dbReference type="SAM" id="MobiDB-lite"/>
    </source>
</evidence>
<dbReference type="InterPro" id="IPR011701">
    <property type="entry name" value="MFS"/>
</dbReference>
<feature type="region of interest" description="Disordered" evidence="5">
    <location>
        <begin position="685"/>
        <end position="712"/>
    </location>
</feature>
<reference evidence="8 9" key="1">
    <citation type="submission" date="2015-11" db="EMBL/GenBank/DDBJ databases">
        <title>The genome of Debaryomyces fabryi.</title>
        <authorList>
            <person name="Tafer H."/>
            <person name="Lopandic K."/>
        </authorList>
    </citation>
    <scope>NUCLEOTIDE SEQUENCE [LARGE SCALE GENOMIC DNA]</scope>
    <source>
        <strain evidence="8 9">CBS 789</strain>
    </source>
</reference>
<keyword evidence="2 6" id="KW-0812">Transmembrane</keyword>
<feature type="region of interest" description="Disordered" evidence="5">
    <location>
        <begin position="41"/>
        <end position="113"/>
    </location>
</feature>
<dbReference type="GO" id="GO:0022857">
    <property type="term" value="F:transmembrane transporter activity"/>
    <property type="evidence" value="ECO:0007669"/>
    <property type="project" value="InterPro"/>
</dbReference>
<dbReference type="OrthoDB" id="3936150at2759"/>
<dbReference type="AlphaFoldDB" id="A0A0V1PZ80"/>
<evidence type="ECO:0000256" key="6">
    <source>
        <dbReference type="SAM" id="Phobius"/>
    </source>
</evidence>
<feature type="transmembrane region" description="Helical" evidence="6">
    <location>
        <begin position="324"/>
        <end position="345"/>
    </location>
</feature>
<name>A0A0V1PZ80_9ASCO</name>